<organism evidence="1 2">
    <name type="scientific">Microbacterium phage Goodman</name>
    <dbReference type="NCBI Taxonomy" id="2484206"/>
    <lineage>
        <taxon>Viruses</taxon>
        <taxon>Duplodnaviria</taxon>
        <taxon>Heunggongvirae</taxon>
        <taxon>Uroviricota</taxon>
        <taxon>Caudoviricetes</taxon>
        <taxon>Goodmanvirus</taxon>
        <taxon>Goodmanvirus goodman</taxon>
    </lineage>
</organism>
<reference evidence="1 2" key="1">
    <citation type="submission" date="2018-10" db="EMBL/GenBank/DDBJ databases">
        <authorList>
            <person name="Garlena R.A."/>
            <person name="Russell D.A."/>
            <person name="Pope W.H."/>
            <person name="Jacobs-Sera D."/>
            <person name="Hatfull G.F."/>
        </authorList>
    </citation>
    <scope>NUCLEOTIDE SEQUENCE [LARGE SCALE GENOMIC DNA]</scope>
</reference>
<dbReference type="GeneID" id="55007172"/>
<sequence length="84" mass="9524">MLDRASRLWLNSLMDIEQDELGPWATALTTVIDTLDMDYYPSDLTVSFVIDRTAAELGIILNPDLIADQEILAEQIIAYYTDDK</sequence>
<proteinExistence type="predicted"/>
<dbReference type="RefSeq" id="YP_009815939.1">
    <property type="nucleotide sequence ID" value="NC_048101.1"/>
</dbReference>
<evidence type="ECO:0000313" key="1">
    <source>
        <dbReference type="EMBL" id="AYQ99491.1"/>
    </source>
</evidence>
<dbReference type="Proteomes" id="UP000279037">
    <property type="component" value="Segment"/>
</dbReference>
<protein>
    <submittedName>
        <fullName evidence="1">Uncharacterized protein</fullName>
    </submittedName>
</protein>
<accession>A0A3G3LZA3</accession>
<evidence type="ECO:0000313" key="2">
    <source>
        <dbReference type="Proteomes" id="UP000279037"/>
    </source>
</evidence>
<dbReference type="EMBL" id="MK016495">
    <property type="protein sequence ID" value="AYQ99491.1"/>
    <property type="molecule type" value="Genomic_DNA"/>
</dbReference>
<gene>
    <name evidence="1" type="primary">35</name>
    <name evidence="1" type="ORF">PBI_GOODMAN_35</name>
</gene>
<dbReference type="KEGG" id="vg:55007172"/>
<name>A0A3G3LZA3_9CAUD</name>
<keyword evidence="2" id="KW-1185">Reference proteome</keyword>